<keyword evidence="1" id="KW-0472">Membrane</keyword>
<reference evidence="2 3" key="1">
    <citation type="submission" date="2024-07" db="EMBL/GenBank/DDBJ databases">
        <title>Section-level genome sequencing and comparative genomics of Aspergillus sections Usti and Cavernicolus.</title>
        <authorList>
            <consortium name="Lawrence Berkeley National Laboratory"/>
            <person name="Nybo J.L."/>
            <person name="Vesth T.C."/>
            <person name="Theobald S."/>
            <person name="Frisvad J.C."/>
            <person name="Larsen T.O."/>
            <person name="Kjaerboelling I."/>
            <person name="Rothschild-Mancinelli K."/>
            <person name="Lyhne E.K."/>
            <person name="Kogle M.E."/>
            <person name="Barry K."/>
            <person name="Clum A."/>
            <person name="Na H."/>
            <person name="Ledsgaard L."/>
            <person name="Lin J."/>
            <person name="Lipzen A."/>
            <person name="Kuo A."/>
            <person name="Riley R."/>
            <person name="Mondo S."/>
            <person name="LaButti K."/>
            <person name="Haridas S."/>
            <person name="Pangalinan J."/>
            <person name="Salamov A.A."/>
            <person name="Simmons B.A."/>
            <person name="Magnuson J.K."/>
            <person name="Chen J."/>
            <person name="Drula E."/>
            <person name="Henrissat B."/>
            <person name="Wiebenga A."/>
            <person name="Lubbers R.J."/>
            <person name="Gomes A.C."/>
            <person name="Makela M.R."/>
            <person name="Stajich J."/>
            <person name="Grigoriev I.V."/>
            <person name="Mortensen U.H."/>
            <person name="De vries R.P."/>
            <person name="Baker S.E."/>
            <person name="Andersen M.R."/>
        </authorList>
    </citation>
    <scope>NUCLEOTIDE SEQUENCE [LARGE SCALE GENOMIC DNA]</scope>
    <source>
        <strain evidence="2 3">CBS 600.67</strain>
    </source>
</reference>
<organism evidence="2 3">
    <name type="scientific">Aspergillus cavernicola</name>
    <dbReference type="NCBI Taxonomy" id="176166"/>
    <lineage>
        <taxon>Eukaryota</taxon>
        <taxon>Fungi</taxon>
        <taxon>Dikarya</taxon>
        <taxon>Ascomycota</taxon>
        <taxon>Pezizomycotina</taxon>
        <taxon>Eurotiomycetes</taxon>
        <taxon>Eurotiomycetidae</taxon>
        <taxon>Eurotiales</taxon>
        <taxon>Aspergillaceae</taxon>
        <taxon>Aspergillus</taxon>
        <taxon>Aspergillus subgen. Nidulantes</taxon>
    </lineage>
</organism>
<keyword evidence="1" id="KW-1133">Transmembrane helix</keyword>
<keyword evidence="1" id="KW-0812">Transmembrane</keyword>
<evidence type="ECO:0008006" key="4">
    <source>
        <dbReference type="Google" id="ProtNLM"/>
    </source>
</evidence>
<comment type="caution">
    <text evidence="2">The sequence shown here is derived from an EMBL/GenBank/DDBJ whole genome shotgun (WGS) entry which is preliminary data.</text>
</comment>
<accession>A0ABR4HSN1</accession>
<sequence length="89" mass="9867">MGLELNSPLLTLFLFNFLLLSFLLLFNFSSIITLGSWKIYPSGSSGTPASLSPSLVFCDFLHVFSRSSFLPTFTLTYDHIPQATNQPST</sequence>
<evidence type="ECO:0000313" key="2">
    <source>
        <dbReference type="EMBL" id="KAL2818494.1"/>
    </source>
</evidence>
<dbReference type="Proteomes" id="UP001610335">
    <property type="component" value="Unassembled WGS sequence"/>
</dbReference>
<keyword evidence="3" id="KW-1185">Reference proteome</keyword>
<protein>
    <recommendedName>
        <fullName evidence="4">Secreted protein</fullName>
    </recommendedName>
</protein>
<feature type="transmembrane region" description="Helical" evidence="1">
    <location>
        <begin position="12"/>
        <end position="34"/>
    </location>
</feature>
<gene>
    <name evidence="2" type="ORF">BDW59DRAFT_151982</name>
</gene>
<evidence type="ECO:0000256" key="1">
    <source>
        <dbReference type="SAM" id="Phobius"/>
    </source>
</evidence>
<proteinExistence type="predicted"/>
<dbReference type="EMBL" id="JBFXLS010000083">
    <property type="protein sequence ID" value="KAL2818494.1"/>
    <property type="molecule type" value="Genomic_DNA"/>
</dbReference>
<name>A0ABR4HSN1_9EURO</name>
<evidence type="ECO:0000313" key="3">
    <source>
        <dbReference type="Proteomes" id="UP001610335"/>
    </source>
</evidence>